<protein>
    <submittedName>
        <fullName evidence="2">Uncharacterized protein</fullName>
    </submittedName>
</protein>
<sequence length="112" mass="12464">MKLELNGNLGLKLDKKTVIDVTVKEKKVILNIRKIKGLKKILGIIKIIGKDKEEKSEPSEEEASESSEDTTGIDKVLDMVTNKGYKISIKVKGITIIRDLESSSLQKLSKLL</sequence>
<dbReference type="AlphaFoldDB" id="A0A1Q6DWJ3"/>
<evidence type="ECO:0000313" key="3">
    <source>
        <dbReference type="Proteomes" id="UP000185744"/>
    </source>
</evidence>
<comment type="caution">
    <text evidence="2">The sequence shown here is derived from an EMBL/GenBank/DDBJ whole genome shotgun (WGS) entry which is preliminary data.</text>
</comment>
<dbReference type="STRING" id="1903181.BTN85_1212"/>
<proteinExistence type="predicted"/>
<dbReference type="InParanoid" id="A0A1Q6DWJ3"/>
<feature type="compositionally biased region" description="Acidic residues" evidence="1">
    <location>
        <begin position="59"/>
        <end position="68"/>
    </location>
</feature>
<dbReference type="EMBL" id="MSDW01000001">
    <property type="protein sequence ID" value="OKY78713.1"/>
    <property type="molecule type" value="Genomic_DNA"/>
</dbReference>
<dbReference type="Proteomes" id="UP000185744">
    <property type="component" value="Unassembled WGS sequence"/>
</dbReference>
<organism evidence="2 3">
    <name type="scientific">Methanohalarchaeum thermophilum</name>
    <dbReference type="NCBI Taxonomy" id="1903181"/>
    <lineage>
        <taxon>Archaea</taxon>
        <taxon>Methanobacteriati</taxon>
        <taxon>Methanobacteriota</taxon>
        <taxon>Methanonatronarchaeia</taxon>
        <taxon>Methanonatronarchaeales</taxon>
        <taxon>Methanonatronarchaeaceae</taxon>
        <taxon>Candidatus Methanohalarchaeum</taxon>
    </lineage>
</organism>
<accession>A0A1Q6DWJ3</accession>
<gene>
    <name evidence="2" type="ORF">BTN85_1212</name>
</gene>
<evidence type="ECO:0000313" key="2">
    <source>
        <dbReference type="EMBL" id="OKY78713.1"/>
    </source>
</evidence>
<reference evidence="2" key="1">
    <citation type="submission" date="2016-12" db="EMBL/GenBank/DDBJ databases">
        <title>Discovery of methanogenic haloarchaea.</title>
        <authorList>
            <person name="Sorokin D.Y."/>
            <person name="Makarova K.S."/>
            <person name="Abbas B."/>
            <person name="Ferrer M."/>
            <person name="Golyshin P.N."/>
        </authorList>
    </citation>
    <scope>NUCLEOTIDE SEQUENCE [LARGE SCALE GENOMIC DNA]</scope>
    <source>
        <strain evidence="2">HMET1</strain>
    </source>
</reference>
<name>A0A1Q6DWJ3_METT1</name>
<feature type="region of interest" description="Disordered" evidence="1">
    <location>
        <begin position="51"/>
        <end position="71"/>
    </location>
</feature>
<keyword evidence="3" id="KW-1185">Reference proteome</keyword>
<evidence type="ECO:0000256" key="1">
    <source>
        <dbReference type="SAM" id="MobiDB-lite"/>
    </source>
</evidence>